<organism evidence="1 2">
    <name type="scientific">Fusarium phyllophilum</name>
    <dbReference type="NCBI Taxonomy" id="47803"/>
    <lineage>
        <taxon>Eukaryota</taxon>
        <taxon>Fungi</taxon>
        <taxon>Dikarya</taxon>
        <taxon>Ascomycota</taxon>
        <taxon>Pezizomycotina</taxon>
        <taxon>Sordariomycetes</taxon>
        <taxon>Hypocreomycetidae</taxon>
        <taxon>Hypocreales</taxon>
        <taxon>Nectriaceae</taxon>
        <taxon>Fusarium</taxon>
        <taxon>Fusarium fujikuroi species complex</taxon>
    </lineage>
</organism>
<evidence type="ECO:0000313" key="1">
    <source>
        <dbReference type="EMBL" id="KAF5570044.1"/>
    </source>
</evidence>
<protein>
    <submittedName>
        <fullName evidence="1">Uncharacterized protein</fullName>
    </submittedName>
</protein>
<keyword evidence="2" id="KW-1185">Reference proteome</keyword>
<dbReference type="AlphaFoldDB" id="A0A8H5K965"/>
<proteinExistence type="predicted"/>
<reference evidence="1 2" key="1">
    <citation type="submission" date="2020-05" db="EMBL/GenBank/DDBJ databases">
        <title>Identification and distribution of gene clusters putatively required for synthesis of sphingolipid metabolism inhibitors in phylogenetically diverse species of the filamentous fungus Fusarium.</title>
        <authorList>
            <person name="Kim H.-S."/>
            <person name="Busman M."/>
            <person name="Brown D.W."/>
            <person name="Divon H."/>
            <person name="Uhlig S."/>
            <person name="Proctor R.H."/>
        </authorList>
    </citation>
    <scope>NUCLEOTIDE SEQUENCE [LARGE SCALE GENOMIC DNA]</scope>
    <source>
        <strain evidence="1 2">NRRL 13617</strain>
    </source>
</reference>
<sequence length="166" mass="18561">MTEHSILRAPVKEEEAGEPVKEDILSAIRAIMCGLVRELIDARTGQWSTDAGTTRARSDVDFSWNDIDYMWPITADVRAWDDVTRKLHYIYQSESEVCKEDAERGALHKWRGLLRLKRPGLVASAAAAAGVPNRELLDLLLQTYTTALSTGIYTTVLVLPQYPTGE</sequence>
<name>A0A8H5K965_9HYPO</name>
<accession>A0A8H5K965</accession>
<gene>
    <name evidence="1" type="ORF">FPHYL_1552</name>
</gene>
<dbReference type="EMBL" id="JAAOAQ010000050">
    <property type="protein sequence ID" value="KAF5570044.1"/>
    <property type="molecule type" value="Genomic_DNA"/>
</dbReference>
<dbReference type="Proteomes" id="UP000582016">
    <property type="component" value="Unassembled WGS sequence"/>
</dbReference>
<evidence type="ECO:0000313" key="2">
    <source>
        <dbReference type="Proteomes" id="UP000582016"/>
    </source>
</evidence>
<comment type="caution">
    <text evidence="1">The sequence shown here is derived from an EMBL/GenBank/DDBJ whole genome shotgun (WGS) entry which is preliminary data.</text>
</comment>